<dbReference type="InterPro" id="IPR000823">
    <property type="entry name" value="Peroxidase_pln"/>
</dbReference>
<evidence type="ECO:0000256" key="5">
    <source>
        <dbReference type="ARBA" id="ARBA00022559"/>
    </source>
</evidence>
<protein>
    <recommendedName>
        <fullName evidence="4 11">Peroxidase</fullName>
        <ecNumber evidence="4 11">1.11.1.7</ecNumber>
    </recommendedName>
</protein>
<evidence type="ECO:0000256" key="2">
    <source>
        <dbReference type="ARBA" id="ARBA00002322"/>
    </source>
</evidence>
<keyword evidence="5 11" id="KW-0575">Peroxidase</keyword>
<dbReference type="Pfam" id="PF00141">
    <property type="entry name" value="peroxidase"/>
    <property type="match status" value="1"/>
</dbReference>
<dbReference type="PRINTS" id="PR00458">
    <property type="entry name" value="PEROXIDASE"/>
</dbReference>
<dbReference type="Gene3D" id="1.10.520.10">
    <property type="match status" value="1"/>
</dbReference>
<dbReference type="InterPro" id="IPR002016">
    <property type="entry name" value="Haem_peroxidase"/>
</dbReference>
<dbReference type="InterPro" id="IPR019793">
    <property type="entry name" value="Peroxidases_heam-ligand_BS"/>
</dbReference>
<evidence type="ECO:0000256" key="10">
    <source>
        <dbReference type="ARBA" id="ARBA00023157"/>
    </source>
</evidence>
<evidence type="ECO:0000256" key="8">
    <source>
        <dbReference type="ARBA" id="ARBA00023002"/>
    </source>
</evidence>
<keyword evidence="8 11" id="KW-0560">Oxidoreductase</keyword>
<reference evidence="13 14" key="1">
    <citation type="submission" date="2024-03" db="EMBL/GenBank/DDBJ databases">
        <authorList>
            <person name="Gkanogiannis A."/>
            <person name="Becerra Lopez-Lavalle L."/>
        </authorList>
    </citation>
    <scope>NUCLEOTIDE SEQUENCE [LARGE SCALE GENOMIC DNA]</scope>
</reference>
<keyword evidence="10" id="KW-1015">Disulfide bond</keyword>
<dbReference type="PROSITE" id="PS00436">
    <property type="entry name" value="PEROXIDASE_2"/>
    <property type="match status" value="1"/>
</dbReference>
<keyword evidence="11" id="KW-0732">Signal</keyword>
<keyword evidence="11" id="KW-0106">Calcium</keyword>
<feature type="chain" id="PRO_5044967992" description="Peroxidase" evidence="11">
    <location>
        <begin position="26"/>
        <end position="343"/>
    </location>
</feature>
<dbReference type="PANTHER" id="PTHR31517">
    <property type="match status" value="1"/>
</dbReference>
<dbReference type="InterPro" id="IPR033905">
    <property type="entry name" value="Secretory_peroxidase"/>
</dbReference>
<keyword evidence="7 11" id="KW-0479">Metal-binding</keyword>
<comment type="function">
    <text evidence="2">Removal of H(2)O(2), oxidation of toxic reductants, biosynthesis and degradation of lignin, suberization, auxin catabolism, response to environmental stresses such as wounding, pathogen attack and oxidative stress. These functions might be dependent on each isozyme/isoform in each plant tissue.</text>
</comment>
<dbReference type="Gene3D" id="1.10.420.10">
    <property type="entry name" value="Peroxidase, domain 2"/>
    <property type="match status" value="1"/>
</dbReference>
<evidence type="ECO:0000256" key="6">
    <source>
        <dbReference type="ARBA" id="ARBA00022617"/>
    </source>
</evidence>
<evidence type="ECO:0000313" key="13">
    <source>
        <dbReference type="EMBL" id="CAK9316566.1"/>
    </source>
</evidence>
<dbReference type="Proteomes" id="UP001642487">
    <property type="component" value="Chromosome 3"/>
</dbReference>
<dbReference type="PROSITE" id="PS50873">
    <property type="entry name" value="PEROXIDASE_4"/>
    <property type="match status" value="1"/>
</dbReference>
<dbReference type="EC" id="1.11.1.7" evidence="4 11"/>
<keyword evidence="11" id="KW-0964">Secreted</keyword>
<feature type="domain" description="Plant heme peroxidase family profile" evidence="12">
    <location>
        <begin position="32"/>
        <end position="343"/>
    </location>
</feature>
<evidence type="ECO:0000256" key="9">
    <source>
        <dbReference type="ARBA" id="ARBA00023004"/>
    </source>
</evidence>
<dbReference type="PROSITE" id="PS00435">
    <property type="entry name" value="PEROXIDASE_1"/>
    <property type="match status" value="1"/>
</dbReference>
<evidence type="ECO:0000259" key="12">
    <source>
        <dbReference type="PROSITE" id="PS50873"/>
    </source>
</evidence>
<dbReference type="PRINTS" id="PR00461">
    <property type="entry name" value="PLPEROXIDASE"/>
</dbReference>
<accession>A0ABP0YBS1</accession>
<feature type="signal peptide" evidence="11">
    <location>
        <begin position="1"/>
        <end position="25"/>
    </location>
</feature>
<dbReference type="InterPro" id="IPR019794">
    <property type="entry name" value="Peroxidases_AS"/>
</dbReference>
<comment type="similarity">
    <text evidence="3">Belongs to the peroxidase family. Ascorbate peroxidase subfamily.</text>
</comment>
<keyword evidence="6 11" id="KW-0349">Heme</keyword>
<sequence>MEADRVLFGAFFIACSLIFSTCSSAGEKEGRHLHARFYRYSCPQAERIVGDVSRAALGRDPTLAAALIRLFFHDCLVKGCDASILLDSTISGEPVEKTSPANGKTLRGLELIDEIKARIENECPGIVSCADILAFATRDATVFSGIPYYIIPGGRRDGLTSHAADVFGNLPLPSMSVEEMVEIFTKKGMTVDEMVVLTGAHSIGRAQCSFFEDRVYNYSGTESPDPTMDEAYGYYLSAMCPPPNSDTAELAEDQGRERLVNFDPSSPFRLDNAFYLRLLEGRTLLRSDQDMADDQMTAEVVRRMANEPRTWRKSFVRAMVRLSRVDVITGNAGEIRNNCRVVN</sequence>
<keyword evidence="11" id="KW-0376">Hydrogen peroxide</keyword>
<gene>
    <name evidence="13" type="ORF">CITCOLO1_LOCUS8430</name>
</gene>
<evidence type="ECO:0000256" key="4">
    <source>
        <dbReference type="ARBA" id="ARBA00012313"/>
    </source>
</evidence>
<comment type="cofactor">
    <cofactor evidence="11">
        <name>heme b</name>
        <dbReference type="ChEBI" id="CHEBI:60344"/>
    </cofactor>
    <text evidence="11">Binds 1 heme b (iron(II)-protoporphyrin IX) group per subunit.</text>
</comment>
<name>A0ABP0YBS1_9ROSI</name>
<evidence type="ECO:0000256" key="7">
    <source>
        <dbReference type="ARBA" id="ARBA00022723"/>
    </source>
</evidence>
<keyword evidence="14" id="KW-1185">Reference proteome</keyword>
<comment type="similarity">
    <text evidence="11">Belongs to the peroxidase family. Classical plant (class III) peroxidase subfamily.</text>
</comment>
<organism evidence="13 14">
    <name type="scientific">Citrullus colocynthis</name>
    <name type="common">colocynth</name>
    <dbReference type="NCBI Taxonomy" id="252529"/>
    <lineage>
        <taxon>Eukaryota</taxon>
        <taxon>Viridiplantae</taxon>
        <taxon>Streptophyta</taxon>
        <taxon>Embryophyta</taxon>
        <taxon>Tracheophyta</taxon>
        <taxon>Spermatophyta</taxon>
        <taxon>Magnoliopsida</taxon>
        <taxon>eudicotyledons</taxon>
        <taxon>Gunneridae</taxon>
        <taxon>Pentapetalae</taxon>
        <taxon>rosids</taxon>
        <taxon>fabids</taxon>
        <taxon>Cucurbitales</taxon>
        <taxon>Cucurbitaceae</taxon>
        <taxon>Benincaseae</taxon>
        <taxon>Citrullus</taxon>
    </lineage>
</organism>
<dbReference type="CDD" id="cd00693">
    <property type="entry name" value="secretory_peroxidase"/>
    <property type="match status" value="1"/>
</dbReference>
<dbReference type="SUPFAM" id="SSF48113">
    <property type="entry name" value="Heme-dependent peroxidases"/>
    <property type="match status" value="1"/>
</dbReference>
<comment type="cofactor">
    <cofactor evidence="11">
        <name>Ca(2+)</name>
        <dbReference type="ChEBI" id="CHEBI:29108"/>
    </cofactor>
    <text evidence="11">Binds 2 calcium ions per subunit.</text>
</comment>
<evidence type="ECO:0000256" key="1">
    <source>
        <dbReference type="ARBA" id="ARBA00000189"/>
    </source>
</evidence>
<comment type="catalytic activity">
    <reaction evidence="1 11">
        <text>2 a phenolic donor + H2O2 = 2 a phenolic radical donor + 2 H2O</text>
        <dbReference type="Rhea" id="RHEA:56136"/>
        <dbReference type="ChEBI" id="CHEBI:15377"/>
        <dbReference type="ChEBI" id="CHEBI:16240"/>
        <dbReference type="ChEBI" id="CHEBI:139520"/>
        <dbReference type="ChEBI" id="CHEBI:139521"/>
        <dbReference type="EC" id="1.11.1.7"/>
    </reaction>
</comment>
<keyword evidence="9 11" id="KW-0408">Iron</keyword>
<comment type="subcellular location">
    <subcellularLocation>
        <location evidence="11">Secreted</location>
    </subcellularLocation>
</comment>
<evidence type="ECO:0000256" key="11">
    <source>
        <dbReference type="RuleBase" id="RU362060"/>
    </source>
</evidence>
<dbReference type="PANTHER" id="PTHR31517:SF84">
    <property type="entry name" value="PEROXIDASE"/>
    <property type="match status" value="1"/>
</dbReference>
<dbReference type="InterPro" id="IPR010255">
    <property type="entry name" value="Haem_peroxidase_sf"/>
</dbReference>
<evidence type="ECO:0000256" key="3">
    <source>
        <dbReference type="ARBA" id="ARBA00006873"/>
    </source>
</evidence>
<proteinExistence type="inferred from homology"/>
<evidence type="ECO:0000313" key="14">
    <source>
        <dbReference type="Proteomes" id="UP001642487"/>
    </source>
</evidence>
<dbReference type="EMBL" id="OZ021737">
    <property type="protein sequence ID" value="CAK9316566.1"/>
    <property type="molecule type" value="Genomic_DNA"/>
</dbReference>